<dbReference type="AlphaFoldDB" id="A0A1A9RSH2"/>
<dbReference type="InterPro" id="IPR027417">
    <property type="entry name" value="P-loop_NTPase"/>
</dbReference>
<name>A0A1A9RSH2_EIKCO</name>
<dbReference type="GO" id="GO:0016747">
    <property type="term" value="F:acyltransferase activity, transferring groups other than amino-acyl groups"/>
    <property type="evidence" value="ECO:0007669"/>
    <property type="project" value="InterPro"/>
</dbReference>
<dbReference type="GO" id="GO:0005524">
    <property type="term" value="F:ATP binding"/>
    <property type="evidence" value="ECO:0007669"/>
    <property type="project" value="UniProtKB-KW"/>
</dbReference>
<dbReference type="RefSeq" id="WP_064105071.1">
    <property type="nucleotide sequence ID" value="NZ_LXSH01000007.1"/>
</dbReference>
<comment type="caution">
    <text evidence="2">The sequence shown here is derived from an EMBL/GenBank/DDBJ whole genome shotgun (WGS) entry which is preliminary data.</text>
</comment>
<proteinExistence type="predicted"/>
<gene>
    <name evidence="2" type="ORF">A7P89_01420</name>
</gene>
<dbReference type="CDD" id="cd04301">
    <property type="entry name" value="NAT_SF"/>
    <property type="match status" value="1"/>
</dbReference>
<evidence type="ECO:0000259" key="1">
    <source>
        <dbReference type="PROSITE" id="PS51186"/>
    </source>
</evidence>
<protein>
    <submittedName>
        <fullName evidence="2">ABC transporter ATP-binding protein</fullName>
    </submittedName>
</protein>
<dbReference type="SUPFAM" id="SSF55729">
    <property type="entry name" value="Acyl-CoA N-acyltransferases (Nat)"/>
    <property type="match status" value="1"/>
</dbReference>
<evidence type="ECO:0000313" key="2">
    <source>
        <dbReference type="EMBL" id="OAM24924.1"/>
    </source>
</evidence>
<keyword evidence="2" id="KW-0067">ATP-binding</keyword>
<dbReference type="PROSITE" id="PS51186">
    <property type="entry name" value="GNAT"/>
    <property type="match status" value="1"/>
</dbReference>
<sequence length="379" mass="42160">MKIEIHHRCANFNSYRAARVKSLFNVESGADFRLSVELPLHERPWQIGVVAGPSGSGKTSIGKSIGQAYAPKWPANRPLVDAIAADGDFDAVTAALSSVGLGDVPAWLRPYPVLSNGEQFRATLARLMAEAPDGISVVDEFSSVVDRQIARVGAGAFAKGWRRHQNKQVVLLSCHYDILDWIQPDWVLDTETGCFQWGWLRQRPRFELEIYPCRQADYRLFEPHHYLKLPPVIAGSHYMGLINGQPVAHVAFSPRPGLVEARACRLVVLPEWQGAGVGTRFLNGCAEMWLRGENRYRRPLRTLINTSHPGLAAALRRNPQWTQVSAALYGADKLRCRDSLRRSALKHGKDTGKARSATGYGGHFRAVQGFRYLGNGQEE</sequence>
<dbReference type="Gene3D" id="3.40.50.300">
    <property type="entry name" value="P-loop containing nucleotide triphosphate hydrolases"/>
    <property type="match status" value="1"/>
</dbReference>
<evidence type="ECO:0000313" key="3">
    <source>
        <dbReference type="Proteomes" id="UP000078103"/>
    </source>
</evidence>
<accession>A0A1A9RSH2</accession>
<keyword evidence="2" id="KW-0547">Nucleotide-binding</keyword>
<dbReference type="EMBL" id="LXSH01000007">
    <property type="protein sequence ID" value="OAM24924.1"/>
    <property type="molecule type" value="Genomic_DNA"/>
</dbReference>
<dbReference type="SMART" id="SM00382">
    <property type="entry name" value="AAA"/>
    <property type="match status" value="1"/>
</dbReference>
<dbReference type="Gene3D" id="3.40.630.30">
    <property type="match status" value="1"/>
</dbReference>
<dbReference type="Pfam" id="PF00583">
    <property type="entry name" value="Acetyltransf_1"/>
    <property type="match status" value="1"/>
</dbReference>
<dbReference type="InterPro" id="IPR003593">
    <property type="entry name" value="AAA+_ATPase"/>
</dbReference>
<organism evidence="2 3">
    <name type="scientific">Eikenella corrodens</name>
    <dbReference type="NCBI Taxonomy" id="539"/>
    <lineage>
        <taxon>Bacteria</taxon>
        <taxon>Pseudomonadati</taxon>
        <taxon>Pseudomonadota</taxon>
        <taxon>Betaproteobacteria</taxon>
        <taxon>Neisseriales</taxon>
        <taxon>Neisseriaceae</taxon>
        <taxon>Eikenella</taxon>
    </lineage>
</organism>
<dbReference type="InterPro" id="IPR016181">
    <property type="entry name" value="Acyl_CoA_acyltransferase"/>
</dbReference>
<dbReference type="InterPro" id="IPR000182">
    <property type="entry name" value="GNAT_dom"/>
</dbReference>
<dbReference type="SUPFAM" id="SSF52540">
    <property type="entry name" value="P-loop containing nucleoside triphosphate hydrolases"/>
    <property type="match status" value="1"/>
</dbReference>
<feature type="domain" description="N-acetyltransferase" evidence="1">
    <location>
        <begin position="200"/>
        <end position="379"/>
    </location>
</feature>
<dbReference type="Proteomes" id="UP000078103">
    <property type="component" value="Unassembled WGS sequence"/>
</dbReference>
<reference evidence="3" key="1">
    <citation type="submission" date="2016-05" db="EMBL/GenBank/DDBJ databases">
        <title>Draft genome of Corynebacterium afermentans subsp. afermentans LCDC 88199T.</title>
        <authorList>
            <person name="Bernier A.-M."/>
            <person name="Bernard K."/>
        </authorList>
    </citation>
    <scope>NUCLEOTIDE SEQUENCE [LARGE SCALE GENOMIC DNA]</scope>
    <source>
        <strain evidence="3">NML120819</strain>
    </source>
</reference>